<sequence>MFPNHVRRAAIIAGRRPFIVGALGTLLATGVLAVSLLTLLATRDTAIRHAHETSRNVAAVLASNIASTVGSSDQSLQTLIAALDKPAVQRMTPDMRHELLFNRTAAWRYVTSMGVTDERGQLQDGCCSSTHHWDFSDRDYFVVHRQSPGVGLYVSKAYRARSRDGVEAIALSRRINNADGSFKGVALVAIDLEYFAHLLDGLDVGSHGVTAIVRTDGTLVARNPYLPPAIAPNFSRSPTFSRMVNQESGFYAARSSADGVLRLYTFHRVPGTPLIAVVAPALDDVLASWRTLSWIVGISASTISFAFCAVVWLLAFALRDRALAEDRLTELTQTDPLTGLQNRRALDEVLRNEWERLHRNESCLSVLFLDADHFKQYNDKHGHAEGDKALKHFAKCITQRVRRRGDCAARYGGEEFVVVLPDTPAAEASLIAEGIRETLERSWHGQHESGQADLHPFTVSIGCATGRPGHGATLEELTRAADLALYEAKRAGRNCVRSAATTDVPRADRAQRSG</sequence>
<dbReference type="Gene3D" id="3.30.450.20">
    <property type="entry name" value="PAS domain"/>
    <property type="match status" value="2"/>
</dbReference>
<evidence type="ECO:0000256" key="5">
    <source>
        <dbReference type="ARBA" id="ARBA00022989"/>
    </source>
</evidence>
<dbReference type="PANTHER" id="PTHR45138">
    <property type="entry name" value="REGULATORY COMPONENTS OF SENSORY TRANSDUCTION SYSTEM"/>
    <property type="match status" value="1"/>
</dbReference>
<reference evidence="10 11" key="1">
    <citation type="journal article" date="2022" name="Arch. Microbiol.">
        <title>Paraburkholderia bengalensis sp. nov. isolated from roots of Oryza sativa, IR64.</title>
        <authorList>
            <person name="Nag P."/>
            <person name="Mondal N."/>
            <person name="Sarkar J."/>
            <person name="Das S."/>
        </authorList>
    </citation>
    <scope>NUCLEOTIDE SEQUENCE [LARGE SCALE GENOMIC DNA]</scope>
    <source>
        <strain evidence="10 11">IR64_4_BI</strain>
    </source>
</reference>
<dbReference type="NCBIfam" id="TIGR00254">
    <property type="entry name" value="GGDEF"/>
    <property type="match status" value="1"/>
</dbReference>
<keyword evidence="4 8" id="KW-0812">Transmembrane</keyword>
<dbReference type="InterPro" id="IPR000160">
    <property type="entry name" value="GGDEF_dom"/>
</dbReference>
<dbReference type="EC" id="2.7.7.65" evidence="2"/>
<evidence type="ECO:0000256" key="7">
    <source>
        <dbReference type="ARBA" id="ARBA00034247"/>
    </source>
</evidence>
<evidence type="ECO:0000256" key="8">
    <source>
        <dbReference type="SAM" id="Phobius"/>
    </source>
</evidence>
<dbReference type="Gene3D" id="3.30.70.270">
    <property type="match status" value="1"/>
</dbReference>
<comment type="catalytic activity">
    <reaction evidence="7">
        <text>2 GTP = 3',3'-c-di-GMP + 2 diphosphate</text>
        <dbReference type="Rhea" id="RHEA:24898"/>
        <dbReference type="ChEBI" id="CHEBI:33019"/>
        <dbReference type="ChEBI" id="CHEBI:37565"/>
        <dbReference type="ChEBI" id="CHEBI:58805"/>
        <dbReference type="EC" id="2.7.7.65"/>
    </reaction>
</comment>
<evidence type="ECO:0000256" key="3">
    <source>
        <dbReference type="ARBA" id="ARBA00022475"/>
    </source>
</evidence>
<dbReference type="Pfam" id="PF00990">
    <property type="entry name" value="GGDEF"/>
    <property type="match status" value="1"/>
</dbReference>
<dbReference type="Pfam" id="PF02743">
    <property type="entry name" value="dCache_1"/>
    <property type="match status" value="1"/>
</dbReference>
<dbReference type="Proteomes" id="UP001386437">
    <property type="component" value="Unassembled WGS sequence"/>
</dbReference>
<dbReference type="InterPro" id="IPR050469">
    <property type="entry name" value="Diguanylate_Cyclase"/>
</dbReference>
<evidence type="ECO:0000256" key="4">
    <source>
        <dbReference type="ARBA" id="ARBA00022692"/>
    </source>
</evidence>
<feature type="domain" description="GGDEF" evidence="9">
    <location>
        <begin position="362"/>
        <end position="501"/>
    </location>
</feature>
<gene>
    <name evidence="10" type="ORF">H3V53_04015</name>
</gene>
<proteinExistence type="predicted"/>
<accession>A0ABU8ILE7</accession>
<keyword evidence="3" id="KW-1003">Cell membrane</keyword>
<dbReference type="PROSITE" id="PS50887">
    <property type="entry name" value="GGDEF"/>
    <property type="match status" value="1"/>
</dbReference>
<evidence type="ECO:0000313" key="11">
    <source>
        <dbReference type="Proteomes" id="UP001386437"/>
    </source>
</evidence>
<protein>
    <recommendedName>
        <fullName evidence="2">diguanylate cyclase</fullName>
        <ecNumber evidence="2">2.7.7.65</ecNumber>
    </recommendedName>
</protein>
<dbReference type="EMBL" id="JACFYJ010000004">
    <property type="protein sequence ID" value="MEI5996402.1"/>
    <property type="molecule type" value="Genomic_DNA"/>
</dbReference>
<dbReference type="RefSeq" id="WP_336596835.1">
    <property type="nucleotide sequence ID" value="NZ_JACFYJ010000004.1"/>
</dbReference>
<evidence type="ECO:0000259" key="9">
    <source>
        <dbReference type="PROSITE" id="PS50887"/>
    </source>
</evidence>
<dbReference type="SUPFAM" id="SSF55073">
    <property type="entry name" value="Nucleotide cyclase"/>
    <property type="match status" value="1"/>
</dbReference>
<dbReference type="CDD" id="cd12914">
    <property type="entry name" value="PDC1_DGC_like"/>
    <property type="match status" value="1"/>
</dbReference>
<dbReference type="InterPro" id="IPR033479">
    <property type="entry name" value="dCache_1"/>
</dbReference>
<name>A0ABU8ILE7_9BURK</name>
<evidence type="ECO:0000256" key="1">
    <source>
        <dbReference type="ARBA" id="ARBA00004651"/>
    </source>
</evidence>
<dbReference type="CDD" id="cd12915">
    <property type="entry name" value="PDC2_DGC_like"/>
    <property type="match status" value="1"/>
</dbReference>
<organism evidence="10 11">
    <name type="scientific">Paraburkholderia bengalensis</name>
    <dbReference type="NCBI Taxonomy" id="2747562"/>
    <lineage>
        <taxon>Bacteria</taxon>
        <taxon>Pseudomonadati</taxon>
        <taxon>Pseudomonadota</taxon>
        <taxon>Betaproteobacteria</taxon>
        <taxon>Burkholderiales</taxon>
        <taxon>Burkholderiaceae</taxon>
        <taxon>Paraburkholderia</taxon>
    </lineage>
</organism>
<keyword evidence="11" id="KW-1185">Reference proteome</keyword>
<evidence type="ECO:0000256" key="6">
    <source>
        <dbReference type="ARBA" id="ARBA00023136"/>
    </source>
</evidence>
<comment type="subcellular location">
    <subcellularLocation>
        <location evidence="1">Cell membrane</location>
        <topology evidence="1">Multi-pass membrane protein</topology>
    </subcellularLocation>
</comment>
<evidence type="ECO:0000256" key="2">
    <source>
        <dbReference type="ARBA" id="ARBA00012528"/>
    </source>
</evidence>
<dbReference type="PANTHER" id="PTHR45138:SF9">
    <property type="entry name" value="DIGUANYLATE CYCLASE DGCM-RELATED"/>
    <property type="match status" value="1"/>
</dbReference>
<dbReference type="SMART" id="SM00267">
    <property type="entry name" value="GGDEF"/>
    <property type="match status" value="1"/>
</dbReference>
<dbReference type="InterPro" id="IPR043128">
    <property type="entry name" value="Rev_trsase/Diguanyl_cyclase"/>
</dbReference>
<dbReference type="InterPro" id="IPR029787">
    <property type="entry name" value="Nucleotide_cyclase"/>
</dbReference>
<keyword evidence="5 8" id="KW-1133">Transmembrane helix</keyword>
<evidence type="ECO:0000313" key="10">
    <source>
        <dbReference type="EMBL" id="MEI5996402.1"/>
    </source>
</evidence>
<dbReference type="CDD" id="cd01949">
    <property type="entry name" value="GGDEF"/>
    <property type="match status" value="1"/>
</dbReference>
<comment type="caution">
    <text evidence="10">The sequence shown here is derived from an EMBL/GenBank/DDBJ whole genome shotgun (WGS) entry which is preliminary data.</text>
</comment>
<feature type="transmembrane region" description="Helical" evidence="8">
    <location>
        <begin position="294"/>
        <end position="318"/>
    </location>
</feature>
<keyword evidence="6 8" id="KW-0472">Membrane</keyword>